<feature type="region of interest" description="Disordered" evidence="1">
    <location>
        <begin position="587"/>
        <end position="613"/>
    </location>
</feature>
<feature type="non-terminal residue" evidence="2">
    <location>
        <position position="1"/>
    </location>
</feature>
<keyword evidence="3" id="KW-1185">Reference proteome</keyword>
<name>A0A504YDL8_FASGI</name>
<evidence type="ECO:0000256" key="1">
    <source>
        <dbReference type="SAM" id="MobiDB-lite"/>
    </source>
</evidence>
<reference evidence="2 3" key="1">
    <citation type="submission" date="2019-04" db="EMBL/GenBank/DDBJ databases">
        <title>Annotation for the trematode Fasciola gigantica.</title>
        <authorList>
            <person name="Choi Y.-J."/>
        </authorList>
    </citation>
    <scope>NUCLEOTIDE SEQUENCE [LARGE SCALE GENOMIC DNA]</scope>
    <source>
        <strain evidence="2">Uganda_cow_1</strain>
    </source>
</reference>
<feature type="compositionally biased region" description="Polar residues" evidence="1">
    <location>
        <begin position="278"/>
        <end position="290"/>
    </location>
</feature>
<protein>
    <submittedName>
        <fullName evidence="2">Uncharacterized protein</fullName>
    </submittedName>
</protein>
<feature type="compositionally biased region" description="Polar residues" evidence="1">
    <location>
        <begin position="466"/>
        <end position="475"/>
    </location>
</feature>
<feature type="compositionally biased region" description="Basic and acidic residues" evidence="1">
    <location>
        <begin position="476"/>
        <end position="496"/>
    </location>
</feature>
<dbReference type="Proteomes" id="UP000316759">
    <property type="component" value="Unassembled WGS sequence"/>
</dbReference>
<evidence type="ECO:0000313" key="3">
    <source>
        <dbReference type="Proteomes" id="UP000316759"/>
    </source>
</evidence>
<dbReference type="EMBL" id="SUNJ01011012">
    <property type="protein sequence ID" value="TPP59193.1"/>
    <property type="molecule type" value="Genomic_DNA"/>
</dbReference>
<gene>
    <name evidence="2" type="ORF">FGIG_09830</name>
</gene>
<dbReference type="AlphaFoldDB" id="A0A504YDL8"/>
<feature type="compositionally biased region" description="Polar residues" evidence="1">
    <location>
        <begin position="202"/>
        <end position="241"/>
    </location>
</feature>
<organism evidence="2 3">
    <name type="scientific">Fasciola gigantica</name>
    <name type="common">Giant liver fluke</name>
    <dbReference type="NCBI Taxonomy" id="46835"/>
    <lineage>
        <taxon>Eukaryota</taxon>
        <taxon>Metazoa</taxon>
        <taxon>Spiralia</taxon>
        <taxon>Lophotrochozoa</taxon>
        <taxon>Platyhelminthes</taxon>
        <taxon>Trematoda</taxon>
        <taxon>Digenea</taxon>
        <taxon>Plagiorchiida</taxon>
        <taxon>Echinostomata</taxon>
        <taxon>Echinostomatoidea</taxon>
        <taxon>Fasciolidae</taxon>
        <taxon>Fasciola</taxon>
    </lineage>
</organism>
<feature type="compositionally biased region" description="Low complexity" evidence="1">
    <location>
        <begin position="454"/>
        <end position="465"/>
    </location>
</feature>
<proteinExistence type="predicted"/>
<sequence length="671" mass="73058">YQINITLDLDQALQHYNLQRQTLLSPTRVQVPGSHLLATVERRCDTDCKSVSEIQPAPIPNKLPSNGLPTNAAGLPSRTRIRDVQIISRPKVTSPEVSGKSTDVRQPQDHKLKIGKKSLIKTSVGIQPKNLNEPELTVAVRQLQVPDTPASTNTDTSLPWTPTAPKRPLQLSGIAHCADDHVVPSSQEVRNVTEDETALPEGSTSVEGHSFPLPSNQDAQPGRQLQQRSSSHSETAYYSLSTSGMASDRGSCAFATEVPSNISLSDSNNLTSIPLKSSHYSQNGQVSNKLNKCAKPNSKKSKLDAETGVHPSSSQPRKTRRPISVTYVEPRSCGESTETLLSVAPQVAKLVESALLVRQDVQDLKDGEIPAIPRQLSCSRTPTPIYTPPPIQTTVVSSGKSPTSCGFISPPSIPREEECSFSSYHGDEISAQMKFIQEQLCLQSVSDPIDLAESPTSPCSASSSPITGASVNKMSVDSRVHRDKIEATHSADDRARPKSRINSGAAPKPDHNCGDLEDRSTSGTIWTQAQSWSVDPNNDNDLPNLVKPEIPFCVKEVHSSEQCRFNRTDGLVQSKPTCLLMRDDQEKTTQNYPKSQNVRHESRATGLHTGRNNNASCVAENTVIPASRESPGNSHSSVQEEVAQKMLHKWVNSVLQTQHSISQIKVKNQGR</sequence>
<evidence type="ECO:0000313" key="2">
    <source>
        <dbReference type="EMBL" id="TPP59193.1"/>
    </source>
</evidence>
<comment type="caution">
    <text evidence="2">The sequence shown here is derived from an EMBL/GenBank/DDBJ whole genome shotgun (WGS) entry which is preliminary data.</text>
</comment>
<accession>A0A504YDL8</accession>
<feature type="region of interest" description="Disordered" evidence="1">
    <location>
        <begin position="278"/>
        <end position="323"/>
    </location>
</feature>
<dbReference type="OrthoDB" id="10577564at2759"/>
<feature type="compositionally biased region" description="Basic and acidic residues" evidence="1">
    <location>
        <begin position="508"/>
        <end position="520"/>
    </location>
</feature>
<feature type="region of interest" description="Disordered" evidence="1">
    <location>
        <begin position="452"/>
        <end position="520"/>
    </location>
</feature>
<feature type="region of interest" description="Disordered" evidence="1">
    <location>
        <begin position="182"/>
        <end position="241"/>
    </location>
</feature>